<organism evidence="2 3">
    <name type="scientific">Moniliophthora roreri</name>
    <name type="common">Frosty pod rot fungus</name>
    <name type="synonym">Monilia roreri</name>
    <dbReference type="NCBI Taxonomy" id="221103"/>
    <lineage>
        <taxon>Eukaryota</taxon>
        <taxon>Fungi</taxon>
        <taxon>Dikarya</taxon>
        <taxon>Basidiomycota</taxon>
        <taxon>Agaricomycotina</taxon>
        <taxon>Agaricomycetes</taxon>
        <taxon>Agaricomycetidae</taxon>
        <taxon>Agaricales</taxon>
        <taxon>Marasmiineae</taxon>
        <taxon>Marasmiaceae</taxon>
        <taxon>Moniliophthora</taxon>
    </lineage>
</organism>
<dbReference type="EMBL" id="LATX01002299">
    <property type="protein sequence ID" value="KTB31748.1"/>
    <property type="molecule type" value="Genomic_DNA"/>
</dbReference>
<feature type="region of interest" description="Disordered" evidence="1">
    <location>
        <begin position="11"/>
        <end position="162"/>
    </location>
</feature>
<gene>
    <name evidence="2" type="ORF">WG66_15679</name>
</gene>
<feature type="compositionally biased region" description="Low complexity" evidence="1">
    <location>
        <begin position="134"/>
        <end position="145"/>
    </location>
</feature>
<dbReference type="Proteomes" id="UP000054988">
    <property type="component" value="Unassembled WGS sequence"/>
</dbReference>
<protein>
    <submittedName>
        <fullName evidence="2">Uncharacterized protein</fullName>
    </submittedName>
</protein>
<reference evidence="2 3" key="1">
    <citation type="submission" date="2015-12" db="EMBL/GenBank/DDBJ databases">
        <title>Draft genome sequence of Moniliophthora roreri, the causal agent of frosty pod rot of cacao.</title>
        <authorList>
            <person name="Aime M.C."/>
            <person name="Diaz-Valderrama J.R."/>
            <person name="Kijpornyongpan T."/>
            <person name="Phillips-Mora W."/>
        </authorList>
    </citation>
    <scope>NUCLEOTIDE SEQUENCE [LARGE SCALE GENOMIC DNA]</scope>
    <source>
        <strain evidence="2 3">MCA 2952</strain>
    </source>
</reference>
<evidence type="ECO:0000313" key="2">
    <source>
        <dbReference type="EMBL" id="KTB31748.1"/>
    </source>
</evidence>
<name>A0A0W0F683_MONRR</name>
<feature type="compositionally biased region" description="Basic and acidic residues" evidence="1">
    <location>
        <begin position="109"/>
        <end position="125"/>
    </location>
</feature>
<feature type="compositionally biased region" description="Polar residues" evidence="1">
    <location>
        <begin position="88"/>
        <end position="100"/>
    </location>
</feature>
<evidence type="ECO:0000256" key="1">
    <source>
        <dbReference type="SAM" id="MobiDB-lite"/>
    </source>
</evidence>
<sequence length="225" mass="25676">MFSQLKRAFSAFFSSEKPLESHAASSKRKIARFSVPRRRKNNTDRKKSREEENSASEDEISSAEKPRKKRWIHSPEPSDPCQRHKQPLSPTLATSHSSNPDHPLKHPKHEPNQGKDLRSRSERPQRACYKHRSSSPSSESMISEYTSEDDNQHLGESSNDDEVKEIGLSDLKGGWDGWPQGNFLMKLTWDEYKNETDKLAVEWAFRCRGVTWTPGRIGLMGVSAG</sequence>
<accession>A0A0W0F683</accession>
<evidence type="ECO:0000313" key="3">
    <source>
        <dbReference type="Proteomes" id="UP000054988"/>
    </source>
</evidence>
<dbReference type="AlphaFoldDB" id="A0A0W0F683"/>
<feature type="compositionally biased region" description="Basic and acidic residues" evidence="1">
    <location>
        <begin position="41"/>
        <end position="52"/>
    </location>
</feature>
<proteinExistence type="predicted"/>
<feature type="compositionally biased region" description="Basic residues" evidence="1">
    <location>
        <begin position="25"/>
        <end position="40"/>
    </location>
</feature>
<comment type="caution">
    <text evidence="2">The sequence shown here is derived from an EMBL/GenBank/DDBJ whole genome shotgun (WGS) entry which is preliminary data.</text>
</comment>